<organism evidence="3 4">
    <name type="scientific">Stachybotrys elegans</name>
    <dbReference type="NCBI Taxonomy" id="80388"/>
    <lineage>
        <taxon>Eukaryota</taxon>
        <taxon>Fungi</taxon>
        <taxon>Dikarya</taxon>
        <taxon>Ascomycota</taxon>
        <taxon>Pezizomycotina</taxon>
        <taxon>Sordariomycetes</taxon>
        <taxon>Hypocreomycetidae</taxon>
        <taxon>Hypocreales</taxon>
        <taxon>Stachybotryaceae</taxon>
        <taxon>Stachybotrys</taxon>
    </lineage>
</organism>
<feature type="compositionally biased region" description="Polar residues" evidence="2">
    <location>
        <begin position="101"/>
        <end position="113"/>
    </location>
</feature>
<evidence type="ECO:0000256" key="2">
    <source>
        <dbReference type="SAM" id="MobiDB-lite"/>
    </source>
</evidence>
<dbReference type="EMBL" id="JAGPNK010000006">
    <property type="protein sequence ID" value="KAH7319592.1"/>
    <property type="molecule type" value="Genomic_DNA"/>
</dbReference>
<keyword evidence="4" id="KW-1185">Reference proteome</keyword>
<feature type="region of interest" description="Disordered" evidence="2">
    <location>
        <begin position="1"/>
        <end position="149"/>
    </location>
</feature>
<feature type="compositionally biased region" description="Low complexity" evidence="2">
    <location>
        <begin position="677"/>
        <end position="687"/>
    </location>
</feature>
<accession>A0A8K0SSF4</accession>
<feature type="compositionally biased region" description="Basic and acidic residues" evidence="2">
    <location>
        <begin position="845"/>
        <end position="857"/>
    </location>
</feature>
<sequence length="885" mass="97447">MSRPHPRIASRSSLSSGNSRVASHSNSESSLARSSPTPFNHPSHRYHHNACPRPMDSPKLEGRFAPEMSRSGSTDSTRRPALSSYLQEKLDKERKAESEKMSQAFSRSRTNSDMADAPRTGQQSPSKSLRVDRTRPSSSGGSTEVGAAKPMGLKEMETEMSNLHRLNWALKNEIFLRCKKEEKLEERINTLESEYLDIQKQNDQLMEELEQRDKAVEEAVAMIVSLELKIDQLAGKSEGHHNSGPQNRRTSDEDLTSTPTKSRSGFFGGQTLERMPSFLWDRTDKTENLRNTYLTMKNSLVSLSQHPEETPEPHERLASPTVSMLSESSFMSIYGRKGQDDESGGTDLDDVSPISGHDGVVDAPLGTPGMGNRRLMTDMDSGRSPSLSRSARAEKQQGAVTLGSPLQRIERWSPNYASRKEASRAQDLSGVPITTTEINQRDFAYLRQQKEQKRASLSRVVTEAPGGARLHDDALPPTPDTISTQTLRRLQNSDDTLSGRRRELAREHDEGAAIYAMAAMEAHLPMPGRQPTTAPLPQRIIDTSGKAPEDPVHGRGNDWGSESDLTEDESRDSSLDMWMQAGAKPDEVDRSVSPDLFRFPQNKGSWATNAIFGRNSVQPSGEVDITKVPINQMHDLFSIQNALFDSGMQPTTPERRSSLHARAISLTTASPKPVEVPPVARASPVPSQKLSSAQKQRRYSDVSRLRSQVASPVQSQSPQPGSEQKRRNYPPMSGQQARSGLNRLFRRSIGGGIPIIAPDPIPTPKAADAASSGSDPEFMGIPSRVSRTMQDDLRSSATPPPIMRHMNGRRDSLPADMSVPTTPMDATFPSGAGSETPRAGVPNNRHMDMAQELDKPPRTASSPVESRRKWLPGFGRNSSLKNRAA</sequence>
<gene>
    <name evidence="3" type="ORF">B0I35DRAFT_353039</name>
</gene>
<feature type="region of interest" description="Disordered" evidence="2">
    <location>
        <begin position="669"/>
        <end position="738"/>
    </location>
</feature>
<protein>
    <recommendedName>
        <fullName evidence="5">Centrosomin N-terminal motif 1 domain-containing protein</fullName>
    </recommendedName>
</protein>
<feature type="region of interest" description="Disordered" evidence="2">
    <location>
        <begin position="236"/>
        <end position="269"/>
    </location>
</feature>
<feature type="compositionally biased region" description="Acidic residues" evidence="2">
    <location>
        <begin position="341"/>
        <end position="350"/>
    </location>
</feature>
<dbReference type="Proteomes" id="UP000813444">
    <property type="component" value="Unassembled WGS sequence"/>
</dbReference>
<feature type="compositionally biased region" description="Basic and acidic residues" evidence="2">
    <location>
        <begin position="547"/>
        <end position="556"/>
    </location>
</feature>
<dbReference type="OrthoDB" id="10251744at2759"/>
<feature type="region of interest" description="Disordered" evidence="2">
    <location>
        <begin position="528"/>
        <end position="574"/>
    </location>
</feature>
<comment type="caution">
    <text evidence="3">The sequence shown here is derived from an EMBL/GenBank/DDBJ whole genome shotgun (WGS) entry which is preliminary data.</text>
</comment>
<keyword evidence="1" id="KW-0175">Coiled coil</keyword>
<feature type="compositionally biased region" description="Polar residues" evidence="2">
    <location>
        <begin position="24"/>
        <end position="40"/>
    </location>
</feature>
<feature type="coiled-coil region" evidence="1">
    <location>
        <begin position="153"/>
        <end position="222"/>
    </location>
</feature>
<feature type="region of interest" description="Disordered" evidence="2">
    <location>
        <begin position="304"/>
        <end position="323"/>
    </location>
</feature>
<feature type="compositionally biased region" description="Low complexity" evidence="2">
    <location>
        <begin position="9"/>
        <end position="23"/>
    </location>
</feature>
<evidence type="ECO:0000313" key="4">
    <source>
        <dbReference type="Proteomes" id="UP000813444"/>
    </source>
</evidence>
<feature type="region of interest" description="Disordered" evidence="2">
    <location>
        <begin position="816"/>
        <end position="885"/>
    </location>
</feature>
<feature type="compositionally biased region" description="Basic and acidic residues" evidence="2">
    <location>
        <begin position="88"/>
        <end position="100"/>
    </location>
</feature>
<dbReference type="AlphaFoldDB" id="A0A8K0SSF4"/>
<evidence type="ECO:0000313" key="3">
    <source>
        <dbReference type="EMBL" id="KAH7319592.1"/>
    </source>
</evidence>
<proteinExistence type="predicted"/>
<evidence type="ECO:0000256" key="1">
    <source>
        <dbReference type="SAM" id="Coils"/>
    </source>
</evidence>
<feature type="compositionally biased region" description="Basic and acidic residues" evidence="2">
    <location>
        <begin position="306"/>
        <end position="317"/>
    </location>
</feature>
<feature type="compositionally biased region" description="Low complexity" evidence="2">
    <location>
        <begin position="707"/>
        <end position="722"/>
    </location>
</feature>
<feature type="compositionally biased region" description="Polar residues" evidence="2">
    <location>
        <begin position="876"/>
        <end position="885"/>
    </location>
</feature>
<feature type="region of interest" description="Disordered" evidence="2">
    <location>
        <begin position="336"/>
        <end position="400"/>
    </location>
</feature>
<name>A0A8K0SSF4_9HYPO</name>
<reference evidence="3" key="1">
    <citation type="journal article" date="2021" name="Nat. Commun.">
        <title>Genetic determinants of endophytism in the Arabidopsis root mycobiome.</title>
        <authorList>
            <person name="Mesny F."/>
            <person name="Miyauchi S."/>
            <person name="Thiergart T."/>
            <person name="Pickel B."/>
            <person name="Atanasova L."/>
            <person name="Karlsson M."/>
            <person name="Huettel B."/>
            <person name="Barry K.W."/>
            <person name="Haridas S."/>
            <person name="Chen C."/>
            <person name="Bauer D."/>
            <person name="Andreopoulos W."/>
            <person name="Pangilinan J."/>
            <person name="LaButti K."/>
            <person name="Riley R."/>
            <person name="Lipzen A."/>
            <person name="Clum A."/>
            <person name="Drula E."/>
            <person name="Henrissat B."/>
            <person name="Kohler A."/>
            <person name="Grigoriev I.V."/>
            <person name="Martin F.M."/>
            <person name="Hacquard S."/>
        </authorList>
    </citation>
    <scope>NUCLEOTIDE SEQUENCE</scope>
    <source>
        <strain evidence="3">MPI-CAGE-CH-0235</strain>
    </source>
</reference>
<evidence type="ECO:0008006" key="5">
    <source>
        <dbReference type="Google" id="ProtNLM"/>
    </source>
</evidence>
<feature type="region of interest" description="Disordered" evidence="2">
    <location>
        <begin position="755"/>
        <end position="778"/>
    </location>
</feature>